<accession>A0A8H7DND3</accession>
<dbReference type="Pfam" id="PF17667">
    <property type="entry name" value="Pkinase_fungal"/>
    <property type="match status" value="2"/>
</dbReference>
<dbReference type="Gene3D" id="1.10.510.10">
    <property type="entry name" value="Transferase(Phosphotransferase) domain 1"/>
    <property type="match status" value="1"/>
</dbReference>
<dbReference type="VEuPathDB" id="FungiDB:PC9H_011658"/>
<dbReference type="SUPFAM" id="SSF56112">
    <property type="entry name" value="Protein kinase-like (PK-like)"/>
    <property type="match status" value="1"/>
</dbReference>
<dbReference type="InterPro" id="IPR040976">
    <property type="entry name" value="Pkinase_fungal"/>
</dbReference>
<dbReference type="GeneID" id="59381476"/>
<dbReference type="InterPro" id="IPR011009">
    <property type="entry name" value="Kinase-like_dom_sf"/>
</dbReference>
<dbReference type="PANTHER" id="PTHR38248">
    <property type="entry name" value="FUNK1 6"/>
    <property type="match status" value="1"/>
</dbReference>
<feature type="region of interest" description="Disordered" evidence="1">
    <location>
        <begin position="26"/>
        <end position="49"/>
    </location>
</feature>
<dbReference type="RefSeq" id="XP_036626996.1">
    <property type="nucleotide sequence ID" value="XM_036781141.1"/>
</dbReference>
<organism evidence="3 4">
    <name type="scientific">Pleurotus ostreatus</name>
    <name type="common">Oyster mushroom</name>
    <name type="synonym">White-rot fungus</name>
    <dbReference type="NCBI Taxonomy" id="5322"/>
    <lineage>
        <taxon>Eukaryota</taxon>
        <taxon>Fungi</taxon>
        <taxon>Dikarya</taxon>
        <taxon>Basidiomycota</taxon>
        <taxon>Agaricomycotina</taxon>
        <taxon>Agaricomycetes</taxon>
        <taxon>Agaricomycetidae</taxon>
        <taxon>Agaricales</taxon>
        <taxon>Pleurotineae</taxon>
        <taxon>Pleurotaceae</taxon>
        <taxon>Pleurotus</taxon>
    </lineage>
</organism>
<feature type="compositionally biased region" description="Polar residues" evidence="1">
    <location>
        <begin position="26"/>
        <end position="40"/>
    </location>
</feature>
<dbReference type="Proteomes" id="UP000623687">
    <property type="component" value="Unassembled WGS sequence"/>
</dbReference>
<evidence type="ECO:0000259" key="2">
    <source>
        <dbReference type="Pfam" id="PF17667"/>
    </source>
</evidence>
<evidence type="ECO:0000313" key="4">
    <source>
        <dbReference type="Proteomes" id="UP000623687"/>
    </source>
</evidence>
<dbReference type="OrthoDB" id="5569250at2759"/>
<reference evidence="3" key="1">
    <citation type="submission" date="2019-07" db="EMBL/GenBank/DDBJ databases">
        <authorList>
            <person name="Palmer J.M."/>
        </authorList>
    </citation>
    <scope>NUCLEOTIDE SEQUENCE</scope>
    <source>
        <strain evidence="3">PC9</strain>
    </source>
</reference>
<feature type="domain" description="Fungal-type protein kinase" evidence="2">
    <location>
        <begin position="521"/>
        <end position="645"/>
    </location>
</feature>
<gene>
    <name evidence="3" type="ORF">PC9H_011658</name>
</gene>
<dbReference type="EMBL" id="JACETU010000009">
    <property type="protein sequence ID" value="KAF7421138.1"/>
    <property type="molecule type" value="Genomic_DNA"/>
</dbReference>
<evidence type="ECO:0000256" key="1">
    <source>
        <dbReference type="SAM" id="MobiDB-lite"/>
    </source>
</evidence>
<dbReference type="PANTHER" id="PTHR38248:SF2">
    <property type="entry name" value="FUNK1 11"/>
    <property type="match status" value="1"/>
</dbReference>
<dbReference type="AlphaFoldDB" id="A0A8H7DND3"/>
<protein>
    <recommendedName>
        <fullName evidence="2">Fungal-type protein kinase domain-containing protein</fullName>
    </recommendedName>
</protein>
<proteinExistence type="predicted"/>
<keyword evidence="4" id="KW-1185">Reference proteome</keyword>
<sequence>MSDTISSNSLLHYDYSDEFLSGYDSDSSMASTNSTPNKQGATGARHRTRDNMDAALQADLRTRTLRDVSVEDFVKHVYGFTEKDIEYITSKAWTLDYQGLAEYNLVLSKGLPETALYSPFKNIMDGLFQKFRDDGYALDINLASLGSEQLKSTGTPQKPDGLFMFKSHKDSDKVSWSLSKAFLEFQIRPSEQRLRKEARGVRRPIDTIREGTTPAAANVGVIASTPDLAPSPPLKAPSGYKRRSTDVLGTEEQGPSKRPKQMTRKETQGAGYALEMMAAACRRWATGFVIKDKTVWVHYYDRIGAIFTEEFDFSKDPQKLAMVALALAKCDVVQAGFEPLISPSPDSPLSAPLVSLDGVFLHLPVRDDDAGATYVKGFENDLYSHFEISGNPLYIYQGLNGRGSLVLPGRPIEAVKGSAPQPEQVAADTPGTNNSTKDSGDMEIVHGTTTSGESVPQVPMVVKLSWPLSTRPSLEAELIQELRDKIGRMRPHLPKVHFAMVLKGTSIQLPGDLFRSMTTAHNFEQRYFTLMIVEQYKHLWEVPTCDDFLDVYLDIVECHHAALKTGNILHRDISEQNLLWRQTSRCVGILNDWDLSSVAAQLGAHAKHRTGTGPFMALDLLKDADPPSHLYRHDLESLFYVFVWAATNYTLDKDAPFVRKPNPAILTWAGTYADAYEAKKSFLGDSEPVFEGIQPAFEPLRGCLDALWELFHEGFDNSVKRKKQLQKANAASTGQRNRKRRNVDLILGGNDEELPLIEPSAHSRRPVGVDPPSINEVDIDFETMGGCLTFEKFLAALGEEPRQYTDL</sequence>
<comment type="caution">
    <text evidence="3">The sequence shown here is derived from an EMBL/GenBank/DDBJ whole genome shotgun (WGS) entry which is preliminary data.</text>
</comment>
<feature type="region of interest" description="Disordered" evidence="1">
    <location>
        <begin position="219"/>
        <end position="267"/>
    </location>
</feature>
<name>A0A8H7DND3_PLEOS</name>
<feature type="region of interest" description="Disordered" evidence="1">
    <location>
        <begin position="416"/>
        <end position="441"/>
    </location>
</feature>
<feature type="domain" description="Fungal-type protein kinase" evidence="2">
    <location>
        <begin position="246"/>
        <end position="404"/>
    </location>
</feature>
<evidence type="ECO:0000313" key="3">
    <source>
        <dbReference type="EMBL" id="KAF7421138.1"/>
    </source>
</evidence>